<dbReference type="RefSeq" id="WP_136431461.1">
    <property type="nucleotide sequence ID" value="NZ_JBHSNS010000003.1"/>
</dbReference>
<name>A0ABW0ZHZ0_9ACTN</name>
<keyword evidence="3" id="KW-1185">Reference proteome</keyword>
<keyword evidence="1" id="KW-1133">Transmembrane helix</keyword>
<comment type="caution">
    <text evidence="2">The sequence shown here is derived from an EMBL/GenBank/DDBJ whole genome shotgun (WGS) entry which is preliminary data.</text>
</comment>
<accession>A0ABW0ZHZ0</accession>
<feature type="transmembrane region" description="Helical" evidence="1">
    <location>
        <begin position="105"/>
        <end position="127"/>
    </location>
</feature>
<feature type="transmembrane region" description="Helical" evidence="1">
    <location>
        <begin position="375"/>
        <end position="396"/>
    </location>
</feature>
<evidence type="ECO:0008006" key="4">
    <source>
        <dbReference type="Google" id="ProtNLM"/>
    </source>
</evidence>
<sequence>MTGFPLTRPARLPRPEVLLAWLVVAHVVLKVVIFPLVMHADPHGDEAAYLNGGRALSNLVRDVFALTSPDMAEMERNVVASGWFMPGMAIVIAPVYVLFPDAPLWLVRGYLGIVTLILFLAVVRTVARRLGHRWACVLVVFPGLVPSWVVFTYGAWGDLSAGLVLVLLVVHVVEMFRGMRRGQAPTLKEGVVLGLISIATLYLRSSTSVLLAGLGVVTLVAAVVLLRTAARRRAIGAAALAGVVFLLLLAPWSVFASRTLESRVVTTTTVPTVMANTFGERSEVCFGRCDPDSTLWFRPLRYAREVGRSTDTSEVEVLKVMSDYALRDLTAGHYLDQVVHNLGAYALQPNNFTGYLAPPGGRSDLGRVGEETADAVTWAMYAPILLIGGVSLLFQVRRSLEARVLDVLVKLSLGALLIQPFVHIAGGRYWTTAGAMFAVAAFSFLRERQIGLGLAPPPPDGIVTATDAAVARWLGRVQVLLSVLTGVVVLVLVGAVVL</sequence>
<feature type="transmembrane region" description="Helical" evidence="1">
    <location>
        <begin position="134"/>
        <end position="153"/>
    </location>
</feature>
<dbReference type="Proteomes" id="UP001596072">
    <property type="component" value="Unassembled WGS sequence"/>
</dbReference>
<feature type="transmembrane region" description="Helical" evidence="1">
    <location>
        <begin position="403"/>
        <end position="422"/>
    </location>
</feature>
<feature type="transmembrane region" description="Helical" evidence="1">
    <location>
        <begin position="78"/>
        <end position="99"/>
    </location>
</feature>
<protein>
    <recommendedName>
        <fullName evidence="4">Glycosyltransferase RgtA/B/C/D-like domain-containing protein</fullName>
    </recommendedName>
</protein>
<feature type="transmembrane region" description="Helical" evidence="1">
    <location>
        <begin position="159"/>
        <end position="179"/>
    </location>
</feature>
<keyword evidence="1" id="KW-0812">Transmembrane</keyword>
<keyword evidence="1" id="KW-0472">Membrane</keyword>
<evidence type="ECO:0000313" key="3">
    <source>
        <dbReference type="Proteomes" id="UP001596072"/>
    </source>
</evidence>
<evidence type="ECO:0000256" key="1">
    <source>
        <dbReference type="SAM" id="Phobius"/>
    </source>
</evidence>
<reference evidence="3" key="1">
    <citation type="journal article" date="2019" name="Int. J. Syst. Evol. Microbiol.">
        <title>The Global Catalogue of Microorganisms (GCM) 10K type strain sequencing project: providing services to taxonomists for standard genome sequencing and annotation.</title>
        <authorList>
            <consortium name="The Broad Institute Genomics Platform"/>
            <consortium name="The Broad Institute Genome Sequencing Center for Infectious Disease"/>
            <person name="Wu L."/>
            <person name="Ma J."/>
        </authorList>
    </citation>
    <scope>NUCLEOTIDE SEQUENCE [LARGE SCALE GENOMIC DNA]</scope>
    <source>
        <strain evidence="3">YIM 94188</strain>
    </source>
</reference>
<feature type="transmembrane region" description="Helical" evidence="1">
    <location>
        <begin position="186"/>
        <end position="203"/>
    </location>
</feature>
<evidence type="ECO:0000313" key="2">
    <source>
        <dbReference type="EMBL" id="MFC5728979.1"/>
    </source>
</evidence>
<feature type="transmembrane region" description="Helical" evidence="1">
    <location>
        <begin position="209"/>
        <end position="227"/>
    </location>
</feature>
<proteinExistence type="predicted"/>
<gene>
    <name evidence="2" type="ORF">ACFPQB_08610</name>
</gene>
<dbReference type="EMBL" id="JBHSNS010000003">
    <property type="protein sequence ID" value="MFC5728979.1"/>
    <property type="molecule type" value="Genomic_DNA"/>
</dbReference>
<feature type="transmembrane region" description="Helical" evidence="1">
    <location>
        <begin position="479"/>
        <end position="497"/>
    </location>
</feature>
<feature type="transmembrane region" description="Helical" evidence="1">
    <location>
        <begin position="234"/>
        <end position="255"/>
    </location>
</feature>
<feature type="transmembrane region" description="Helical" evidence="1">
    <location>
        <begin position="18"/>
        <end position="37"/>
    </location>
</feature>
<organism evidence="2 3">
    <name type="scientific">Nocardioides vastitatis</name>
    <dbReference type="NCBI Taxonomy" id="2568655"/>
    <lineage>
        <taxon>Bacteria</taxon>
        <taxon>Bacillati</taxon>
        <taxon>Actinomycetota</taxon>
        <taxon>Actinomycetes</taxon>
        <taxon>Propionibacteriales</taxon>
        <taxon>Nocardioidaceae</taxon>
        <taxon>Nocardioides</taxon>
    </lineage>
</organism>